<dbReference type="CDD" id="cd03673">
    <property type="entry name" value="NUDIX_Ap6A_hydrolase"/>
    <property type="match status" value="1"/>
</dbReference>
<dbReference type="EC" id="3.6.1.55" evidence="4"/>
<dbReference type="Gene3D" id="3.40.50.1240">
    <property type="entry name" value="Phosphoglycerate mutase-like"/>
    <property type="match status" value="1"/>
</dbReference>
<evidence type="ECO:0000313" key="4">
    <source>
        <dbReference type="EMBL" id="AWT25916.1"/>
    </source>
</evidence>
<dbReference type="InterPro" id="IPR000086">
    <property type="entry name" value="NUDIX_hydrolase_dom"/>
</dbReference>
<dbReference type="STRING" id="1737425.GCA_900049755_00169"/>
<proteinExistence type="predicted"/>
<dbReference type="PANTHER" id="PTHR21340:SF0">
    <property type="entry name" value="BIS(5'-NUCLEOSYL)-TETRAPHOSPHATASE [ASYMMETRICAL]"/>
    <property type="match status" value="1"/>
</dbReference>
<dbReference type="InterPro" id="IPR013078">
    <property type="entry name" value="His_Pase_superF_clade-1"/>
</dbReference>
<dbReference type="InterPro" id="IPR020084">
    <property type="entry name" value="NUDIX_hydrolase_CS"/>
</dbReference>
<keyword evidence="5" id="KW-1185">Reference proteome</keyword>
<dbReference type="Pfam" id="PF00300">
    <property type="entry name" value="His_Phos_1"/>
    <property type="match status" value="1"/>
</dbReference>
<reference evidence="5" key="1">
    <citation type="submission" date="2017-11" db="EMBL/GenBank/DDBJ databases">
        <title>Otitis media/interna in a cat caused by the recently described species Corynebacterium provencense.</title>
        <authorList>
            <person name="Kittl S."/>
            <person name="Brodard I."/>
            <person name="Rychener L."/>
            <person name="Jores J."/>
            <person name="Roosje P."/>
            <person name="Gobeli Brawand S."/>
        </authorList>
    </citation>
    <scope>NUCLEOTIDE SEQUENCE [LARGE SCALE GENOMIC DNA]</scope>
    <source>
        <strain evidence="5">17KM38</strain>
    </source>
</reference>
<dbReference type="GO" id="GO:0035539">
    <property type="term" value="F:8-oxo-7,8-dihydrodeoxyguanosine triphosphate pyrophosphatase activity"/>
    <property type="evidence" value="ECO:0007669"/>
    <property type="project" value="UniProtKB-EC"/>
</dbReference>
<keyword evidence="1 4" id="KW-0378">Hydrolase</keyword>
<dbReference type="SUPFAM" id="SSF55811">
    <property type="entry name" value="Nudix"/>
    <property type="match status" value="1"/>
</dbReference>
<evidence type="ECO:0000256" key="1">
    <source>
        <dbReference type="ARBA" id="ARBA00022801"/>
    </source>
</evidence>
<dbReference type="RefSeq" id="WP_110482477.1">
    <property type="nucleotide sequence ID" value="NZ_CP024988.1"/>
</dbReference>
<dbReference type="InterPro" id="IPR051325">
    <property type="entry name" value="Nudix_hydrolase_domain"/>
</dbReference>
<dbReference type="PROSITE" id="PS51462">
    <property type="entry name" value="NUDIX"/>
    <property type="match status" value="1"/>
</dbReference>
<dbReference type="SUPFAM" id="SSF53254">
    <property type="entry name" value="Phosphoglycerate mutase-like"/>
    <property type="match status" value="1"/>
</dbReference>
<dbReference type="Gene3D" id="3.90.79.10">
    <property type="entry name" value="Nucleoside Triphosphate Pyrophosphohydrolase"/>
    <property type="match status" value="1"/>
</dbReference>
<accession>A0A2Z3YNH2</accession>
<dbReference type="PROSITE" id="PS00893">
    <property type="entry name" value="NUDIX_BOX"/>
    <property type="match status" value="1"/>
</dbReference>
<protein>
    <submittedName>
        <fullName evidence="4">Putative 8-oxo-dGTP diphosphatase 1</fullName>
        <ecNumber evidence="4">3.6.1.55</ecNumber>
    </submittedName>
</protein>
<feature type="domain" description="Nudix hydrolase" evidence="3">
    <location>
        <begin position="41"/>
        <end position="181"/>
    </location>
</feature>
<dbReference type="GO" id="GO:0006167">
    <property type="term" value="P:AMP biosynthetic process"/>
    <property type="evidence" value="ECO:0007669"/>
    <property type="project" value="TreeGrafter"/>
</dbReference>
<dbReference type="Pfam" id="PF00293">
    <property type="entry name" value="NUDIX"/>
    <property type="match status" value="1"/>
</dbReference>
<sequence>MISHSGIGDLSTSVSSRTLGSGPDTLPVSRIGSRPTDEFDNPTFAAGAVLWRRTAEPDHTAPETAAEGEIEIAVVHRPRYDDWSLPKGKVDKGEGIVETAARELLEETGCPATLGWLLGYVHYPVGTSTKVVWYWTAEAKDRSATTPLDTGEIGELRWVSPSEAAELCSYDADREVIAAALERLSLGTVRRVLYIRHGKAADRRGWQGEDARRPLTRKGRRQAEALVPVVQGYGVQQCAAASPDRCVDTLFPAARALGLEVEVDPALGDAALTEGPRTVMDALVRASTARVSAVCAQGEVIPAVVEGLSREAGAEIEDLKAKKSSVWVLHFSAAEKLVGADYLASPLPVR</sequence>
<dbReference type="PANTHER" id="PTHR21340">
    <property type="entry name" value="DIADENOSINE 5,5-P1,P4-TETRAPHOSPHATE PYROPHOSPHOHYDROLASE MUTT"/>
    <property type="match status" value="1"/>
</dbReference>
<evidence type="ECO:0000259" key="3">
    <source>
        <dbReference type="PROSITE" id="PS51462"/>
    </source>
</evidence>
<dbReference type="OrthoDB" id="4287477at2"/>
<gene>
    <name evidence="4" type="primary">mutT1</name>
    <name evidence="4" type="ORF">Csp1_11160</name>
</gene>
<feature type="compositionally biased region" description="Polar residues" evidence="2">
    <location>
        <begin position="10"/>
        <end position="19"/>
    </location>
</feature>
<evidence type="ECO:0000313" key="5">
    <source>
        <dbReference type="Proteomes" id="UP000247696"/>
    </source>
</evidence>
<organism evidence="4 5">
    <name type="scientific">Corynebacterium provencense</name>
    <dbReference type="NCBI Taxonomy" id="1737425"/>
    <lineage>
        <taxon>Bacteria</taxon>
        <taxon>Bacillati</taxon>
        <taxon>Actinomycetota</taxon>
        <taxon>Actinomycetes</taxon>
        <taxon>Mycobacteriales</taxon>
        <taxon>Corynebacteriaceae</taxon>
        <taxon>Corynebacterium</taxon>
    </lineage>
</organism>
<evidence type="ECO:0000256" key="2">
    <source>
        <dbReference type="SAM" id="MobiDB-lite"/>
    </source>
</evidence>
<dbReference type="SMART" id="SM00855">
    <property type="entry name" value="PGAM"/>
    <property type="match status" value="1"/>
</dbReference>
<dbReference type="EMBL" id="CP024988">
    <property type="protein sequence ID" value="AWT25916.1"/>
    <property type="molecule type" value="Genomic_DNA"/>
</dbReference>
<dbReference type="InterPro" id="IPR029033">
    <property type="entry name" value="His_PPase_superfam"/>
</dbReference>
<dbReference type="CDD" id="cd07067">
    <property type="entry name" value="HP_PGM_like"/>
    <property type="match status" value="1"/>
</dbReference>
<dbReference type="AlphaFoldDB" id="A0A2Z3YNH2"/>
<dbReference type="GO" id="GO:0006754">
    <property type="term" value="P:ATP biosynthetic process"/>
    <property type="evidence" value="ECO:0007669"/>
    <property type="project" value="TreeGrafter"/>
</dbReference>
<dbReference type="InterPro" id="IPR015797">
    <property type="entry name" value="NUDIX_hydrolase-like_dom_sf"/>
</dbReference>
<dbReference type="GO" id="GO:0004081">
    <property type="term" value="F:bis(5'-nucleosyl)-tetraphosphatase (asymmetrical) activity"/>
    <property type="evidence" value="ECO:0007669"/>
    <property type="project" value="TreeGrafter"/>
</dbReference>
<feature type="region of interest" description="Disordered" evidence="2">
    <location>
        <begin position="1"/>
        <end position="40"/>
    </location>
</feature>
<dbReference type="Proteomes" id="UP000247696">
    <property type="component" value="Chromosome"/>
</dbReference>
<name>A0A2Z3YNH2_9CORY</name>
<dbReference type="KEGG" id="cpre:Csp1_11160"/>